<sequence length="474" mass="52379">MKEEIISVGIDIGTSTTQLVFTKIILENMASGARVPKIKIVGKEVFYRSDIYLTPLLNQREIDAESIKKIIKSEYKKSGVEVKDVETGAVIITGETARKENAREVLNALSGLAGDFVVATAGPDLESVIAGKGSGAMDFSEKNNTTICHFDIGGGTTNISLFDKGEIMDTTCLDIGGRLIIFKDENLEISYIYEKYLKLIENLDLKSLKVGSKAKLEELKILCRHLGYMLLETLNLKEKSIDYKELITYKDFMGSFISEYVSFSGGVADYIYNESTDNKFIYYDIGIILGEEIKKIFENENIKTTKAGETIGATVVGAGSHTTEISGSTITYTTNSFPFKNIPVIKLTPADELLEKGEFKEKLCKKIDWFKISGDDQLVAIGLTGKKNMKYSEISNLYKKLYAALFNVKKLIIVIEHDVGKVLGQGLILQYPKGTEIICIDGIKLTDGDYIDLGRPLGNGSVLPVIIKTLVLNY</sequence>
<gene>
    <name evidence="1" type="ORF">DYH56_09890</name>
</gene>
<evidence type="ECO:0000313" key="2">
    <source>
        <dbReference type="Proteomes" id="UP000263486"/>
    </source>
</evidence>
<dbReference type="SUPFAM" id="SSF53067">
    <property type="entry name" value="Actin-like ATPase domain"/>
    <property type="match status" value="1"/>
</dbReference>
<dbReference type="PIRSF" id="PIRSF012293">
    <property type="entry name" value="EutA"/>
    <property type="match status" value="1"/>
</dbReference>
<dbReference type="NCBIfam" id="NF007992">
    <property type="entry name" value="PRK10719.1-3"/>
    <property type="match status" value="1"/>
</dbReference>
<protein>
    <submittedName>
        <fullName evidence="1">Ethanolamine ammonia-lyase reactivating factor EutA</fullName>
    </submittedName>
</protein>
<accession>A0ABX9KGC0</accession>
<dbReference type="PANTHER" id="PTHR32432">
    <property type="entry name" value="CELL DIVISION PROTEIN FTSA-RELATED"/>
    <property type="match status" value="1"/>
</dbReference>
<dbReference type="InterPro" id="IPR050696">
    <property type="entry name" value="FtsA/MreB"/>
</dbReference>
<dbReference type="Pfam" id="PF06277">
    <property type="entry name" value="EutA"/>
    <property type="match status" value="1"/>
</dbReference>
<comment type="caution">
    <text evidence="1">The sequence shown here is derived from an EMBL/GenBank/DDBJ whole genome shotgun (WGS) entry which is preliminary data.</text>
</comment>
<keyword evidence="2" id="KW-1185">Reference proteome</keyword>
<dbReference type="Proteomes" id="UP000263486">
    <property type="component" value="Unassembled WGS sequence"/>
</dbReference>
<dbReference type="InterPro" id="IPR043129">
    <property type="entry name" value="ATPase_NBD"/>
</dbReference>
<dbReference type="InterPro" id="IPR009377">
    <property type="entry name" value="EutA"/>
</dbReference>
<evidence type="ECO:0000313" key="1">
    <source>
        <dbReference type="EMBL" id="REI40783.1"/>
    </source>
</evidence>
<name>A0ABX9KGC0_9FUSO</name>
<dbReference type="RefSeq" id="WP_114642704.1">
    <property type="nucleotide sequence ID" value="NZ_JAACIO010000018.1"/>
</dbReference>
<proteinExistence type="predicted"/>
<dbReference type="Gene3D" id="3.30.420.40">
    <property type="match status" value="1"/>
</dbReference>
<dbReference type="EMBL" id="QUAJ01000016">
    <property type="protein sequence ID" value="REI40783.1"/>
    <property type="molecule type" value="Genomic_DNA"/>
</dbReference>
<dbReference type="PANTHER" id="PTHR32432:SF13">
    <property type="entry name" value="ETHANOLAMINE AMMONIA-LYASE REACTIVASE EUTA"/>
    <property type="match status" value="1"/>
</dbReference>
<reference evidence="1 2" key="1">
    <citation type="submission" date="2018-08" db="EMBL/GenBank/DDBJ databases">
        <title>Draft genome sequence of Psychrilyobacter sp. strain SD5 isolated from Black Sea water.</title>
        <authorList>
            <person name="Yadav S."/>
            <person name="Villanueva L."/>
            <person name="Damste J.S.S."/>
        </authorList>
    </citation>
    <scope>NUCLEOTIDE SEQUENCE [LARGE SCALE GENOMIC DNA]</scope>
    <source>
        <strain evidence="1 2">SD5</strain>
    </source>
</reference>
<organism evidence="1 2">
    <name type="scientific">Psychrilyobacter piezotolerans</name>
    <dbReference type="NCBI Taxonomy" id="2293438"/>
    <lineage>
        <taxon>Bacteria</taxon>
        <taxon>Fusobacteriati</taxon>
        <taxon>Fusobacteriota</taxon>
        <taxon>Fusobacteriia</taxon>
        <taxon>Fusobacteriales</taxon>
        <taxon>Fusobacteriaceae</taxon>
        <taxon>Psychrilyobacter</taxon>
    </lineage>
</organism>